<evidence type="ECO:0000313" key="5">
    <source>
        <dbReference type="Proteomes" id="UP000438106"/>
    </source>
</evidence>
<organism evidence="4 5">
    <name type="scientific">Devosia marina</name>
    <dbReference type="NCBI Taxonomy" id="2683198"/>
    <lineage>
        <taxon>Bacteria</taxon>
        <taxon>Pseudomonadati</taxon>
        <taxon>Pseudomonadota</taxon>
        <taxon>Alphaproteobacteria</taxon>
        <taxon>Hyphomicrobiales</taxon>
        <taxon>Devosiaceae</taxon>
        <taxon>Devosia</taxon>
    </lineage>
</organism>
<evidence type="ECO:0000313" key="4">
    <source>
        <dbReference type="EMBL" id="MVT00915.1"/>
    </source>
</evidence>
<reference evidence="4 5" key="1">
    <citation type="submission" date="2019-12" db="EMBL/GenBank/DDBJ databases">
        <title>Devosia maris sp. nov., isolated from the deep seawater.</title>
        <authorList>
            <person name="Liu Y."/>
        </authorList>
    </citation>
    <scope>NUCLEOTIDE SEQUENCE [LARGE SCALE GENOMIC DNA]</scope>
    <source>
        <strain evidence="4 5">L53-10-65</strain>
    </source>
</reference>
<dbReference type="InterPro" id="IPR050748">
    <property type="entry name" value="Glycosyltrans_8_dom-fam"/>
</dbReference>
<keyword evidence="2" id="KW-0808">Transferase</keyword>
<dbReference type="GO" id="GO:0046872">
    <property type="term" value="F:metal ion binding"/>
    <property type="evidence" value="ECO:0007669"/>
    <property type="project" value="UniProtKB-KW"/>
</dbReference>
<dbReference type="Proteomes" id="UP000438106">
    <property type="component" value="Unassembled WGS sequence"/>
</dbReference>
<keyword evidence="3" id="KW-0479">Metal-binding</keyword>
<proteinExistence type="predicted"/>
<accession>A0A7X3FUC6</accession>
<evidence type="ECO:0000256" key="3">
    <source>
        <dbReference type="ARBA" id="ARBA00022723"/>
    </source>
</evidence>
<dbReference type="PANTHER" id="PTHR13778">
    <property type="entry name" value="GLYCOSYLTRANSFERASE 8 DOMAIN-CONTAINING PROTEIN"/>
    <property type="match status" value="1"/>
</dbReference>
<dbReference type="SUPFAM" id="SSF53448">
    <property type="entry name" value="Nucleotide-diphospho-sugar transferases"/>
    <property type="match status" value="1"/>
</dbReference>
<gene>
    <name evidence="4" type="ORF">GO014_18000</name>
</gene>
<dbReference type="Gene3D" id="3.90.550.10">
    <property type="entry name" value="Spore Coat Polysaccharide Biosynthesis Protein SpsA, Chain A"/>
    <property type="match status" value="1"/>
</dbReference>
<dbReference type="EMBL" id="WQRF01000011">
    <property type="protein sequence ID" value="MVT00915.1"/>
    <property type="molecule type" value="Genomic_DNA"/>
</dbReference>
<dbReference type="GO" id="GO:0016757">
    <property type="term" value="F:glycosyltransferase activity"/>
    <property type="evidence" value="ECO:0007669"/>
    <property type="project" value="UniProtKB-KW"/>
</dbReference>
<evidence type="ECO:0000256" key="1">
    <source>
        <dbReference type="ARBA" id="ARBA00022676"/>
    </source>
</evidence>
<keyword evidence="5" id="KW-1185">Reference proteome</keyword>
<dbReference type="InterPro" id="IPR002495">
    <property type="entry name" value="Glyco_trans_8"/>
</dbReference>
<dbReference type="RefSeq" id="WP_157291696.1">
    <property type="nucleotide sequence ID" value="NZ_WQRF01000011.1"/>
</dbReference>
<dbReference type="InterPro" id="IPR029044">
    <property type="entry name" value="Nucleotide-diphossugar_trans"/>
</dbReference>
<sequence length="290" mass="34477">MSMHIALTFDDNFWAPAFATMRSVCLFTPQREELVFHLCQRTLTPEHKADLEAIRDEFPVTLVWHELDQMDMFTDIAARMPESERFPSIVYARLLIDRLVGNGVDRVLYLDCDTMVRDDVKRLFDLDLEGNAIAAVRDISGAHITSGRDMRKNRDIFDPADYYFNSGVMLIDVRRWREARIIEKMEELHQAGIMQRIYYDQDLLNLTFKGQWLSLSWRWNTIDSMPAHESLNPAIIHYTGDNSPWHLLSTMRPSVAFARLYRHTMTNALFYRFARHRWKRWWLKKLRLMR</sequence>
<evidence type="ECO:0008006" key="6">
    <source>
        <dbReference type="Google" id="ProtNLM"/>
    </source>
</evidence>
<comment type="caution">
    <text evidence="4">The sequence shown here is derived from an EMBL/GenBank/DDBJ whole genome shotgun (WGS) entry which is preliminary data.</text>
</comment>
<dbReference type="Pfam" id="PF01501">
    <property type="entry name" value="Glyco_transf_8"/>
    <property type="match status" value="1"/>
</dbReference>
<dbReference type="PANTHER" id="PTHR13778:SF47">
    <property type="entry name" value="LIPOPOLYSACCHARIDE 1,3-GALACTOSYLTRANSFERASE"/>
    <property type="match status" value="1"/>
</dbReference>
<keyword evidence="1" id="KW-0328">Glycosyltransferase</keyword>
<dbReference type="AlphaFoldDB" id="A0A7X3FUC6"/>
<dbReference type="CDD" id="cd04194">
    <property type="entry name" value="GT8_A4GalT_like"/>
    <property type="match status" value="1"/>
</dbReference>
<name>A0A7X3FUC6_9HYPH</name>
<evidence type="ECO:0000256" key="2">
    <source>
        <dbReference type="ARBA" id="ARBA00022679"/>
    </source>
</evidence>
<protein>
    <recommendedName>
        <fullName evidence="6">Glycosyltransferase family 8 protein</fullName>
    </recommendedName>
</protein>